<evidence type="ECO:0008006" key="3">
    <source>
        <dbReference type="Google" id="ProtNLM"/>
    </source>
</evidence>
<evidence type="ECO:0000313" key="2">
    <source>
        <dbReference type="Proteomes" id="UP000238385"/>
    </source>
</evidence>
<dbReference type="RefSeq" id="WP_106673096.1">
    <property type="nucleotide sequence ID" value="NZ_BMFE01000002.1"/>
</dbReference>
<dbReference type="Pfam" id="PF13692">
    <property type="entry name" value="Glyco_trans_1_4"/>
    <property type="match status" value="1"/>
</dbReference>
<evidence type="ECO:0000313" key="1">
    <source>
        <dbReference type="EMBL" id="PSF06465.1"/>
    </source>
</evidence>
<dbReference type="Gene3D" id="3.40.50.2000">
    <property type="entry name" value="Glycogen Phosphorylase B"/>
    <property type="match status" value="2"/>
</dbReference>
<dbReference type="AlphaFoldDB" id="A0A2T1K8K9"/>
<name>A0A2T1K8K9_9GAMM</name>
<accession>A0A2T1K8K9</accession>
<dbReference type="SUPFAM" id="SSF53756">
    <property type="entry name" value="UDP-Glycosyltransferase/glycogen phosphorylase"/>
    <property type="match status" value="1"/>
</dbReference>
<comment type="caution">
    <text evidence="1">The sequence shown here is derived from an EMBL/GenBank/DDBJ whole genome shotgun (WGS) entry which is preliminary data.</text>
</comment>
<proteinExistence type="predicted"/>
<protein>
    <recommendedName>
        <fullName evidence="3">Glycosyltransferase subfamily 4-like N-terminal domain-containing protein</fullName>
    </recommendedName>
</protein>
<dbReference type="PANTHER" id="PTHR12526">
    <property type="entry name" value="GLYCOSYLTRANSFERASE"/>
    <property type="match status" value="1"/>
</dbReference>
<reference evidence="1 2" key="1">
    <citation type="submission" date="2018-03" db="EMBL/GenBank/DDBJ databases">
        <title>Marinobacter brunus sp. nov., a marine bacterium of Gamma-proteobacteria isolated from the surface seawater of the South China Sea.</title>
        <authorList>
            <person name="Cheng H."/>
            <person name="Wu Y.-H."/>
            <person name="Xamxidin M."/>
            <person name="Xu X.-W."/>
        </authorList>
    </citation>
    <scope>NUCLEOTIDE SEQUENCE [LARGE SCALE GENOMIC DNA]</scope>
    <source>
        <strain evidence="1 2">JCM 30472</strain>
    </source>
</reference>
<organism evidence="1 2">
    <name type="scientific">Marinobacter halophilus</name>
    <dbReference type="NCBI Taxonomy" id="1323740"/>
    <lineage>
        <taxon>Bacteria</taxon>
        <taxon>Pseudomonadati</taxon>
        <taxon>Pseudomonadota</taxon>
        <taxon>Gammaproteobacteria</taxon>
        <taxon>Pseudomonadales</taxon>
        <taxon>Marinobacteraceae</taxon>
        <taxon>Marinobacter</taxon>
    </lineage>
</organism>
<keyword evidence="2" id="KW-1185">Reference proteome</keyword>
<gene>
    <name evidence="1" type="ORF">C7H08_15265</name>
</gene>
<dbReference type="EMBL" id="PXNN01000017">
    <property type="protein sequence ID" value="PSF06465.1"/>
    <property type="molecule type" value="Genomic_DNA"/>
</dbReference>
<dbReference type="Proteomes" id="UP000238385">
    <property type="component" value="Unassembled WGS sequence"/>
</dbReference>
<dbReference type="OrthoDB" id="9815351at2"/>
<dbReference type="CDD" id="cd03801">
    <property type="entry name" value="GT4_PimA-like"/>
    <property type="match status" value="1"/>
</dbReference>
<sequence>MKIGYMYKMHAYPPKGGNHVHALELVQGFLKAGHQVCVLDDPTMPGASNFSGNSTDDLQAFIANIDVLYIRIDARYLGEWSEVGACMEMAGNRPIVWEINAPANETLAFSWLGGRRLNVSESWLKRLKRWVHATRKMPGIKKEESLRRNLAKRVDSAICVSTALKEYAVNTLGIANATVLPNGGPLISEEEINLRRQKRTNDRFTVFYSGSAIYPWQGLDYLSAAIRLAEDQAPDIRFLLAVNQHSDSVPTGRNVKVVQGLNREQILDAICSADACVALHPEYFWSPYRFHGSPMKLFEYTACGTAIVTSDRGQMAELIEHGTNGLLCTDAPENILAQLMTLRDDPELARRLGFAGWQMIQNGRSWADNVSTTLDTFTRLLEAKER</sequence>
<dbReference type="PANTHER" id="PTHR12526:SF622">
    <property type="entry name" value="GLYCOSYLTRANSFERASE (GROUP I)"/>
    <property type="match status" value="1"/>
</dbReference>